<organism evidence="1 2">
    <name type="scientific">Macrosiphum euphorbiae</name>
    <name type="common">potato aphid</name>
    <dbReference type="NCBI Taxonomy" id="13131"/>
    <lineage>
        <taxon>Eukaryota</taxon>
        <taxon>Metazoa</taxon>
        <taxon>Ecdysozoa</taxon>
        <taxon>Arthropoda</taxon>
        <taxon>Hexapoda</taxon>
        <taxon>Insecta</taxon>
        <taxon>Pterygota</taxon>
        <taxon>Neoptera</taxon>
        <taxon>Paraneoptera</taxon>
        <taxon>Hemiptera</taxon>
        <taxon>Sternorrhyncha</taxon>
        <taxon>Aphidomorpha</taxon>
        <taxon>Aphidoidea</taxon>
        <taxon>Aphididae</taxon>
        <taxon>Macrosiphini</taxon>
        <taxon>Macrosiphum</taxon>
    </lineage>
</organism>
<dbReference type="AlphaFoldDB" id="A0AAV0WQK2"/>
<protein>
    <submittedName>
        <fullName evidence="1">Uncharacterized protein</fullName>
    </submittedName>
</protein>
<dbReference type="EMBL" id="CARXXK010000002">
    <property type="protein sequence ID" value="CAI6357867.1"/>
    <property type="molecule type" value="Genomic_DNA"/>
</dbReference>
<gene>
    <name evidence="1" type="ORF">MEUPH1_LOCUS13448</name>
</gene>
<proteinExistence type="predicted"/>
<keyword evidence="2" id="KW-1185">Reference proteome</keyword>
<evidence type="ECO:0000313" key="2">
    <source>
        <dbReference type="Proteomes" id="UP001160148"/>
    </source>
</evidence>
<comment type="caution">
    <text evidence="1">The sequence shown here is derived from an EMBL/GenBank/DDBJ whole genome shotgun (WGS) entry which is preliminary data.</text>
</comment>
<sequence>MQLSSINITAYQKTELMSEQIKHQTQAGKAYTSKRNDSSCATKDNKICILAFDLQQCLLTPNLGSSVVFYKRQLWTYNPTVHNIISSTASLLKVKLDGLMMLALI</sequence>
<accession>A0AAV0WQK2</accession>
<evidence type="ECO:0000313" key="1">
    <source>
        <dbReference type="EMBL" id="CAI6357867.1"/>
    </source>
</evidence>
<reference evidence="1 2" key="1">
    <citation type="submission" date="2023-01" db="EMBL/GenBank/DDBJ databases">
        <authorList>
            <person name="Whitehead M."/>
        </authorList>
    </citation>
    <scope>NUCLEOTIDE SEQUENCE [LARGE SCALE GENOMIC DNA]</scope>
</reference>
<name>A0AAV0WQK2_9HEMI</name>
<dbReference type="Proteomes" id="UP001160148">
    <property type="component" value="Unassembled WGS sequence"/>
</dbReference>